<evidence type="ECO:0000313" key="2">
    <source>
        <dbReference type="EMBL" id="PLK29918.1"/>
    </source>
</evidence>
<sequence>MRNALRTRNEKNTLQEKSATLEEVARVKKLFDDKGWPLESGEFDDFCTMVANLETEVQKNLILELSQRFYWVTTNEYYGLFENAFEQMIASKTANIIRKLTIVIIPLMTNDNSDEIKSGCFLFYLIKSSLSKLQKKYKGKCSITCIESFEKTLALLDAGRLCDDPDIFVCPVDDYLGSGTTVLECLSNLKSWGLPDSKILFLILVAQKQGLENCSSANVFSSVQLKKQLSDYPDAKEKIEIMDEIEKSIHVSEKYHLGYQGTEALVKLVHTPNNTFPVYWFSYKGRRTVPFPR</sequence>
<dbReference type="InterPro" id="IPR029057">
    <property type="entry name" value="PRTase-like"/>
</dbReference>
<dbReference type="AlphaFoldDB" id="A0A2J4JPY3"/>
<dbReference type="InterPro" id="IPR056920">
    <property type="entry name" value="PRTase-CE"/>
</dbReference>
<gene>
    <name evidence="2" type="ORF">CGS50_005590</name>
</gene>
<organism evidence="2 3">
    <name type="scientific">Faecalibacterium prausnitzii</name>
    <dbReference type="NCBI Taxonomy" id="853"/>
    <lineage>
        <taxon>Bacteria</taxon>
        <taxon>Bacillati</taxon>
        <taxon>Bacillota</taxon>
        <taxon>Clostridia</taxon>
        <taxon>Eubacteriales</taxon>
        <taxon>Oscillospiraceae</taxon>
        <taxon>Faecalibacterium</taxon>
    </lineage>
</organism>
<comment type="caution">
    <text evidence="2">The sequence shown here is derived from an EMBL/GenBank/DDBJ whole genome shotgun (WGS) entry which is preliminary data.</text>
</comment>
<dbReference type="Pfam" id="PF24390">
    <property type="entry name" value="PRTase-CE"/>
    <property type="match status" value="1"/>
</dbReference>
<evidence type="ECO:0000313" key="3">
    <source>
        <dbReference type="Proteomes" id="UP000221015"/>
    </source>
</evidence>
<reference evidence="2 3" key="1">
    <citation type="journal article" date="2017" name="Front. Microbiol.">
        <title>New Insights into the Diversity of the Genus Faecalibacterium.</title>
        <authorList>
            <person name="Benevides L."/>
            <person name="Burman S."/>
            <person name="Martin R."/>
            <person name="Robert V."/>
            <person name="Thomas M."/>
            <person name="Miquel S."/>
            <person name="Chain F."/>
            <person name="Sokol H."/>
            <person name="Bermudez-Humaran L.G."/>
            <person name="Morrison M."/>
            <person name="Langella P."/>
            <person name="Azevedo V.A."/>
            <person name="Chatel J.M."/>
            <person name="Soares S."/>
        </authorList>
    </citation>
    <scope>NUCLEOTIDE SEQUENCE [LARGE SCALE GENOMIC DNA]</scope>
    <source>
        <strain evidence="2 3">CNCM I 4542</strain>
    </source>
</reference>
<dbReference type="EMBL" id="NMTS02000013">
    <property type="protein sequence ID" value="PLK29918.1"/>
    <property type="molecule type" value="Genomic_DNA"/>
</dbReference>
<evidence type="ECO:0000259" key="1">
    <source>
        <dbReference type="Pfam" id="PF24390"/>
    </source>
</evidence>
<proteinExistence type="predicted"/>
<dbReference type="Gene3D" id="3.40.50.2020">
    <property type="match status" value="1"/>
</dbReference>
<dbReference type="Proteomes" id="UP000221015">
    <property type="component" value="Unassembled WGS sequence"/>
</dbReference>
<dbReference type="SUPFAM" id="SSF53271">
    <property type="entry name" value="PRTase-like"/>
    <property type="match status" value="1"/>
</dbReference>
<protein>
    <recommendedName>
        <fullName evidence="1">PRTase-CE domain-containing protein</fullName>
    </recommendedName>
</protein>
<feature type="domain" description="PRTase-CE" evidence="1">
    <location>
        <begin position="64"/>
        <end position="285"/>
    </location>
</feature>
<dbReference type="RefSeq" id="WP_097774688.1">
    <property type="nucleotide sequence ID" value="NZ_NMTS02000013.1"/>
</dbReference>
<accession>A0A2J4JPY3</accession>
<name>A0A2J4JPY3_9FIRM</name>